<dbReference type="Proteomes" id="UP000789706">
    <property type="component" value="Unassembled WGS sequence"/>
</dbReference>
<dbReference type="OrthoDB" id="2362235at2759"/>
<accession>A0A9N9A5J9</accession>
<comment type="caution">
    <text evidence="3">The sequence shown here is derived from an EMBL/GenBank/DDBJ whole genome shotgun (WGS) entry which is preliminary data.</text>
</comment>
<feature type="coiled-coil region" evidence="1">
    <location>
        <begin position="41"/>
        <end position="109"/>
    </location>
</feature>
<proteinExistence type="predicted"/>
<sequence length="196" mass="23114">MTGSESQARKAVYARLSKIRKFGTRTITMSTELLALFVEDYDLLYKEYNDLKEKIENFEKQKSTLLTSEKLEEFIKISDQVIKINEQTIKDLDQKRETARNLLLDQKCELDETSKNFFIDQDEIKKEYNDDKLFWLSEDEDENFDVGSSRKNGTIEYKYFYETDESNADGDRSNWDTESEGIDNSSSYQDDKIARM</sequence>
<name>A0A9N9A5J9_9GLOM</name>
<evidence type="ECO:0000256" key="1">
    <source>
        <dbReference type="SAM" id="Coils"/>
    </source>
</evidence>
<organism evidence="3 4">
    <name type="scientific">Diversispora eburnea</name>
    <dbReference type="NCBI Taxonomy" id="1213867"/>
    <lineage>
        <taxon>Eukaryota</taxon>
        <taxon>Fungi</taxon>
        <taxon>Fungi incertae sedis</taxon>
        <taxon>Mucoromycota</taxon>
        <taxon>Glomeromycotina</taxon>
        <taxon>Glomeromycetes</taxon>
        <taxon>Diversisporales</taxon>
        <taxon>Diversisporaceae</taxon>
        <taxon>Diversispora</taxon>
    </lineage>
</organism>
<dbReference type="EMBL" id="CAJVPK010000498">
    <property type="protein sequence ID" value="CAG8518357.1"/>
    <property type="molecule type" value="Genomic_DNA"/>
</dbReference>
<keyword evidence="1" id="KW-0175">Coiled coil</keyword>
<feature type="region of interest" description="Disordered" evidence="2">
    <location>
        <begin position="165"/>
        <end position="196"/>
    </location>
</feature>
<evidence type="ECO:0000313" key="4">
    <source>
        <dbReference type="Proteomes" id="UP000789706"/>
    </source>
</evidence>
<dbReference type="AlphaFoldDB" id="A0A9N9A5J9"/>
<evidence type="ECO:0000313" key="3">
    <source>
        <dbReference type="EMBL" id="CAG8518357.1"/>
    </source>
</evidence>
<evidence type="ECO:0000256" key="2">
    <source>
        <dbReference type="SAM" id="MobiDB-lite"/>
    </source>
</evidence>
<keyword evidence="4" id="KW-1185">Reference proteome</keyword>
<reference evidence="3" key="1">
    <citation type="submission" date="2021-06" db="EMBL/GenBank/DDBJ databases">
        <authorList>
            <person name="Kallberg Y."/>
            <person name="Tangrot J."/>
            <person name="Rosling A."/>
        </authorList>
    </citation>
    <scope>NUCLEOTIDE SEQUENCE</scope>
    <source>
        <strain evidence="3">AZ414A</strain>
    </source>
</reference>
<gene>
    <name evidence="3" type="ORF">DEBURN_LOCUS5533</name>
</gene>
<protein>
    <submittedName>
        <fullName evidence="3">8662_t:CDS:1</fullName>
    </submittedName>
</protein>